<dbReference type="GO" id="GO:0030170">
    <property type="term" value="F:pyridoxal phosphate binding"/>
    <property type="evidence" value="ECO:0007669"/>
    <property type="project" value="TreeGrafter"/>
</dbReference>
<dbReference type="PANTHER" id="PTHR42690">
    <property type="entry name" value="THREONINE SYNTHASE FAMILY MEMBER"/>
    <property type="match status" value="1"/>
</dbReference>
<name>A0AAE1U049_9EUCA</name>
<dbReference type="GO" id="GO:0046360">
    <property type="term" value="P:2-oxobutyrate biosynthetic process"/>
    <property type="evidence" value="ECO:0007669"/>
    <property type="project" value="TreeGrafter"/>
</dbReference>
<protein>
    <submittedName>
        <fullName evidence="2">Uncharacterized protein</fullName>
    </submittedName>
</protein>
<keyword evidence="3" id="KW-1185">Reference proteome</keyword>
<comment type="caution">
    <text evidence="2">The sequence shown here is derived from an EMBL/GenBank/DDBJ whole genome shotgun (WGS) entry which is preliminary data.</text>
</comment>
<evidence type="ECO:0000313" key="2">
    <source>
        <dbReference type="EMBL" id="KAK4301444.1"/>
    </source>
</evidence>
<dbReference type="InterPro" id="IPR051166">
    <property type="entry name" value="Threonine_Synthase"/>
</dbReference>
<reference evidence="2" key="1">
    <citation type="submission" date="2023-11" db="EMBL/GenBank/DDBJ databases">
        <title>Genome assemblies of two species of porcelain crab, Petrolisthes cinctipes and Petrolisthes manimaculis (Anomura: Porcellanidae).</title>
        <authorList>
            <person name="Angst P."/>
        </authorList>
    </citation>
    <scope>NUCLEOTIDE SEQUENCE</scope>
    <source>
        <strain evidence="2">PB745_02</strain>
        <tissue evidence="2">Gill</tissue>
    </source>
</reference>
<evidence type="ECO:0000313" key="3">
    <source>
        <dbReference type="Proteomes" id="UP001292094"/>
    </source>
</evidence>
<proteinExistence type="predicted"/>
<evidence type="ECO:0000256" key="1">
    <source>
        <dbReference type="SAM" id="Phobius"/>
    </source>
</evidence>
<keyword evidence="1" id="KW-0812">Transmembrane</keyword>
<dbReference type="PANTHER" id="PTHR42690:SF1">
    <property type="entry name" value="THREONINE SYNTHASE-LIKE 2"/>
    <property type="match status" value="1"/>
</dbReference>
<sequence>MKYCSTRGLESGLSFRDVLFAVEGTSDELIKKCFHDEAFVANHNLISINSINWGRVMVQVAHYFYSYFRLCGQVGEAVQLVVPTGAAGNITGPIQHRAFVVPLYEPGQGAGKVSDGGTFVASDDKIKSAMKRINMWFVPTLLLLLLIIITGVEGEHKRRDNVIVAGHHGGELGLPA</sequence>
<feature type="transmembrane region" description="Helical" evidence="1">
    <location>
        <begin position="133"/>
        <end position="152"/>
    </location>
</feature>
<keyword evidence="1" id="KW-0472">Membrane</keyword>
<dbReference type="Proteomes" id="UP001292094">
    <property type="component" value="Unassembled WGS sequence"/>
</dbReference>
<accession>A0AAE1U049</accession>
<gene>
    <name evidence="2" type="ORF">Pmani_026401</name>
</gene>
<organism evidence="2 3">
    <name type="scientific">Petrolisthes manimaculis</name>
    <dbReference type="NCBI Taxonomy" id="1843537"/>
    <lineage>
        <taxon>Eukaryota</taxon>
        <taxon>Metazoa</taxon>
        <taxon>Ecdysozoa</taxon>
        <taxon>Arthropoda</taxon>
        <taxon>Crustacea</taxon>
        <taxon>Multicrustacea</taxon>
        <taxon>Malacostraca</taxon>
        <taxon>Eumalacostraca</taxon>
        <taxon>Eucarida</taxon>
        <taxon>Decapoda</taxon>
        <taxon>Pleocyemata</taxon>
        <taxon>Anomura</taxon>
        <taxon>Galatheoidea</taxon>
        <taxon>Porcellanidae</taxon>
        <taxon>Petrolisthes</taxon>
    </lineage>
</organism>
<dbReference type="InterPro" id="IPR036052">
    <property type="entry name" value="TrpB-like_PALP_sf"/>
</dbReference>
<dbReference type="SUPFAM" id="SSF53686">
    <property type="entry name" value="Tryptophan synthase beta subunit-like PLP-dependent enzymes"/>
    <property type="match status" value="1"/>
</dbReference>
<dbReference type="EMBL" id="JAWZYT010002865">
    <property type="protein sequence ID" value="KAK4301444.1"/>
    <property type="molecule type" value="Genomic_DNA"/>
</dbReference>
<keyword evidence="1" id="KW-1133">Transmembrane helix</keyword>
<dbReference type="Gene3D" id="3.40.50.1100">
    <property type="match status" value="2"/>
</dbReference>
<dbReference type="AlphaFoldDB" id="A0AAE1U049"/>
<dbReference type="GO" id="GO:0009071">
    <property type="term" value="P:serine family amino acid catabolic process"/>
    <property type="evidence" value="ECO:0007669"/>
    <property type="project" value="TreeGrafter"/>
</dbReference>